<feature type="compositionally biased region" description="Polar residues" evidence="1">
    <location>
        <begin position="556"/>
        <end position="571"/>
    </location>
</feature>
<dbReference type="PANTHER" id="PTHR12271">
    <property type="entry name" value="POLY A POLYMERASE CID PAP -RELATED"/>
    <property type="match status" value="1"/>
</dbReference>
<evidence type="ECO:0000259" key="2">
    <source>
        <dbReference type="Pfam" id="PF22600"/>
    </source>
</evidence>
<dbReference type="EMBL" id="CM007382">
    <property type="protein sequence ID" value="ONK76896.1"/>
    <property type="molecule type" value="Genomic_DNA"/>
</dbReference>
<dbReference type="Gene3D" id="3.30.460.10">
    <property type="entry name" value="Beta Polymerase, domain 2"/>
    <property type="match status" value="1"/>
</dbReference>
<dbReference type="PANTHER" id="PTHR12271:SF123">
    <property type="entry name" value="PROTEIN HESO1"/>
    <property type="match status" value="1"/>
</dbReference>
<dbReference type="Pfam" id="PF22600">
    <property type="entry name" value="MTPAP-like_central"/>
    <property type="match status" value="1"/>
</dbReference>
<evidence type="ECO:0000313" key="3">
    <source>
        <dbReference type="EMBL" id="ONK76896.1"/>
    </source>
</evidence>
<dbReference type="SUPFAM" id="SSF81631">
    <property type="entry name" value="PAP/OAS1 substrate-binding domain"/>
    <property type="match status" value="1"/>
</dbReference>
<name>A0A5P1FEU9_ASPOF</name>
<feature type="domain" description="Poly(A) RNA polymerase mitochondrial-like central palm" evidence="2">
    <location>
        <begin position="22"/>
        <end position="156"/>
    </location>
</feature>
<evidence type="ECO:0000256" key="1">
    <source>
        <dbReference type="SAM" id="MobiDB-lite"/>
    </source>
</evidence>
<dbReference type="GO" id="GO:0031123">
    <property type="term" value="P:RNA 3'-end processing"/>
    <property type="evidence" value="ECO:0007669"/>
    <property type="project" value="TreeGrafter"/>
</dbReference>
<dbReference type="InterPro" id="IPR043519">
    <property type="entry name" value="NT_sf"/>
</dbReference>
<dbReference type="GO" id="GO:0050265">
    <property type="term" value="F:RNA uridylyltransferase activity"/>
    <property type="evidence" value="ECO:0007669"/>
    <property type="project" value="TreeGrafter"/>
</dbReference>
<dbReference type="SUPFAM" id="SSF81301">
    <property type="entry name" value="Nucleotidyltransferase"/>
    <property type="match status" value="1"/>
</dbReference>
<feature type="region of interest" description="Disordered" evidence="1">
    <location>
        <begin position="390"/>
        <end position="446"/>
    </location>
</feature>
<dbReference type="CDD" id="cd05402">
    <property type="entry name" value="NT_PAP_TUTase"/>
    <property type="match status" value="1"/>
</dbReference>
<dbReference type="OrthoDB" id="2274644at2759"/>
<sequence length="571" mass="64463">MDHYYSKSSYGDPYSGVLELCLKDILSCIKPSEHDRLRRLYTIAEITTLVQSVQSLKDVVIKPFGSFTSNLYTKWGDLDTSVQLSHCLPSSVARKRKLNVLRDIMKILRKNGVARNFTLVPSARVPLLKFESYRHNVSCDLSVDNHMGWMKSRILLWLSEIDERLRDMVLLTKEWAKAHDINDPKSGTLNSYSLCLLVIFLFQTCKPAILPPLKYIYGGNFCNFTGTWSSIESEVEGECAANIARFKSFRQRNQSTMSELFDSFFDKYREIGRLSSEYVISTYTGQLESIESNPGWMKKPYQLIIEDPFERPDNAARAVGPRELSMISEAFMSTSQMLSSYSLIPDRNALLSNLVRRGIRPQLKFGTQSNHSSQSSHETPCYAISAYATDDDPVDKKSSKSSRVEVGTQNHHIFKSKQEKPPNKSSESSRPNAGTHSHYTPEGNQDKSRVAFTGFAVGHSINGLNHKKPSTELQSHYGKSQSSSSARAINSLDNQRSKFASINSLDNQRSKFASESKVRPQSKFTAEGHREIPQVAFIGYAAASPPVVNRERQGHGNAQVQQVWKPRNQNR</sequence>
<keyword evidence="4" id="KW-1185">Reference proteome</keyword>
<dbReference type="InterPro" id="IPR054708">
    <property type="entry name" value="MTPAP-like_central"/>
</dbReference>
<feature type="region of interest" description="Disordered" evidence="1">
    <location>
        <begin position="508"/>
        <end position="527"/>
    </location>
</feature>
<dbReference type="Gene3D" id="1.10.1410.10">
    <property type="match status" value="1"/>
</dbReference>
<feature type="compositionally biased region" description="Polar residues" evidence="1">
    <location>
        <begin position="423"/>
        <end position="438"/>
    </location>
</feature>
<feature type="region of interest" description="Disordered" evidence="1">
    <location>
        <begin position="461"/>
        <end position="487"/>
    </location>
</feature>
<organism evidence="3 4">
    <name type="scientific">Asparagus officinalis</name>
    <name type="common">Garden asparagus</name>
    <dbReference type="NCBI Taxonomy" id="4686"/>
    <lineage>
        <taxon>Eukaryota</taxon>
        <taxon>Viridiplantae</taxon>
        <taxon>Streptophyta</taxon>
        <taxon>Embryophyta</taxon>
        <taxon>Tracheophyta</taxon>
        <taxon>Spermatophyta</taxon>
        <taxon>Magnoliopsida</taxon>
        <taxon>Liliopsida</taxon>
        <taxon>Asparagales</taxon>
        <taxon>Asparagaceae</taxon>
        <taxon>Asparagoideae</taxon>
        <taxon>Asparagus</taxon>
    </lineage>
</organism>
<feature type="region of interest" description="Disordered" evidence="1">
    <location>
        <begin position="548"/>
        <end position="571"/>
    </location>
</feature>
<proteinExistence type="predicted"/>
<gene>
    <name evidence="3" type="ORF">A4U43_C02F970</name>
</gene>
<protein>
    <recommendedName>
        <fullName evidence="2">Poly(A) RNA polymerase mitochondrial-like central palm domain-containing protein</fullName>
    </recommendedName>
</protein>
<dbReference type="Gramene" id="ONK76896">
    <property type="protein sequence ID" value="ONK76896"/>
    <property type="gene ID" value="A4U43_C02F970"/>
</dbReference>
<dbReference type="Proteomes" id="UP000243459">
    <property type="component" value="Chromosome 2"/>
</dbReference>
<reference evidence="4" key="1">
    <citation type="journal article" date="2017" name="Nat. Commun.">
        <title>The asparagus genome sheds light on the origin and evolution of a young Y chromosome.</title>
        <authorList>
            <person name="Harkess A."/>
            <person name="Zhou J."/>
            <person name="Xu C."/>
            <person name="Bowers J.E."/>
            <person name="Van der Hulst R."/>
            <person name="Ayyampalayam S."/>
            <person name="Mercati F."/>
            <person name="Riccardi P."/>
            <person name="McKain M.R."/>
            <person name="Kakrana A."/>
            <person name="Tang H."/>
            <person name="Ray J."/>
            <person name="Groenendijk J."/>
            <person name="Arikit S."/>
            <person name="Mathioni S.M."/>
            <person name="Nakano M."/>
            <person name="Shan H."/>
            <person name="Telgmann-Rauber A."/>
            <person name="Kanno A."/>
            <person name="Yue Z."/>
            <person name="Chen H."/>
            <person name="Li W."/>
            <person name="Chen Y."/>
            <person name="Xu X."/>
            <person name="Zhang Y."/>
            <person name="Luo S."/>
            <person name="Chen H."/>
            <person name="Gao J."/>
            <person name="Mao Z."/>
            <person name="Pires J.C."/>
            <person name="Luo M."/>
            <person name="Kudrna D."/>
            <person name="Wing R.A."/>
            <person name="Meyers B.C."/>
            <person name="Yi K."/>
            <person name="Kong H."/>
            <person name="Lavrijsen P."/>
            <person name="Sunseri F."/>
            <person name="Falavigna A."/>
            <person name="Ye Y."/>
            <person name="Leebens-Mack J.H."/>
            <person name="Chen G."/>
        </authorList>
    </citation>
    <scope>NUCLEOTIDE SEQUENCE [LARGE SCALE GENOMIC DNA]</scope>
    <source>
        <strain evidence="4">cv. DH0086</strain>
    </source>
</reference>
<dbReference type="AlphaFoldDB" id="A0A5P1FEU9"/>
<evidence type="ECO:0000313" key="4">
    <source>
        <dbReference type="Proteomes" id="UP000243459"/>
    </source>
</evidence>
<accession>A0A5P1FEU9</accession>
<feature type="compositionally biased region" description="Basic and acidic residues" evidence="1">
    <location>
        <begin position="508"/>
        <end position="518"/>
    </location>
</feature>